<feature type="region of interest" description="Disordered" evidence="1">
    <location>
        <begin position="1"/>
        <end position="177"/>
    </location>
</feature>
<feature type="compositionally biased region" description="Low complexity" evidence="1">
    <location>
        <begin position="344"/>
        <end position="381"/>
    </location>
</feature>
<feature type="region of interest" description="Disordered" evidence="1">
    <location>
        <begin position="629"/>
        <end position="693"/>
    </location>
</feature>
<feature type="region of interest" description="Disordered" evidence="1">
    <location>
        <begin position="340"/>
        <end position="381"/>
    </location>
</feature>
<keyword evidence="4" id="KW-1185">Reference proteome</keyword>
<accession>A0A9W8M097</accession>
<feature type="compositionally biased region" description="Low complexity" evidence="1">
    <location>
        <begin position="1"/>
        <end position="13"/>
    </location>
</feature>
<dbReference type="InterPro" id="IPR023394">
    <property type="entry name" value="Sec7_C_sf"/>
</dbReference>
<feature type="compositionally biased region" description="Basic residues" evidence="1">
    <location>
        <begin position="834"/>
        <end position="845"/>
    </location>
</feature>
<dbReference type="Proteomes" id="UP001139887">
    <property type="component" value="Unassembled WGS sequence"/>
</dbReference>
<organism evidence="3 4">
    <name type="scientific">Coemansia brasiliensis</name>
    <dbReference type="NCBI Taxonomy" id="2650707"/>
    <lineage>
        <taxon>Eukaryota</taxon>
        <taxon>Fungi</taxon>
        <taxon>Fungi incertae sedis</taxon>
        <taxon>Zoopagomycota</taxon>
        <taxon>Kickxellomycotina</taxon>
        <taxon>Kickxellomycetes</taxon>
        <taxon>Kickxellales</taxon>
        <taxon>Kickxellaceae</taxon>
        <taxon>Coemansia</taxon>
    </lineage>
</organism>
<feature type="region of interest" description="Disordered" evidence="1">
    <location>
        <begin position="1625"/>
        <end position="1668"/>
    </location>
</feature>
<comment type="caution">
    <text evidence="3">The sequence shown here is derived from an EMBL/GenBank/DDBJ whole genome shotgun (WGS) entry which is preliminary data.</text>
</comment>
<dbReference type="InterPro" id="IPR000904">
    <property type="entry name" value="Sec7_dom"/>
</dbReference>
<feature type="region of interest" description="Disordered" evidence="1">
    <location>
        <begin position="1141"/>
        <end position="1161"/>
    </location>
</feature>
<dbReference type="PROSITE" id="PS50190">
    <property type="entry name" value="SEC7"/>
    <property type="match status" value="1"/>
</dbReference>
<feature type="compositionally biased region" description="Low complexity" evidence="1">
    <location>
        <begin position="1039"/>
        <end position="1052"/>
    </location>
</feature>
<evidence type="ECO:0000256" key="1">
    <source>
        <dbReference type="SAM" id="MobiDB-lite"/>
    </source>
</evidence>
<feature type="compositionally biased region" description="Polar residues" evidence="1">
    <location>
        <begin position="1654"/>
        <end position="1668"/>
    </location>
</feature>
<dbReference type="Gene3D" id="1.10.1000.11">
    <property type="entry name" value="Arf Nucleotide-binding Site Opener,domain 2"/>
    <property type="match status" value="1"/>
</dbReference>
<feature type="compositionally biased region" description="Low complexity" evidence="1">
    <location>
        <begin position="247"/>
        <end position="256"/>
    </location>
</feature>
<name>A0A9W8M097_9FUNG</name>
<dbReference type="GO" id="GO:0005085">
    <property type="term" value="F:guanyl-nucleotide exchange factor activity"/>
    <property type="evidence" value="ECO:0007669"/>
    <property type="project" value="InterPro"/>
</dbReference>
<feature type="compositionally biased region" description="Basic and acidic residues" evidence="1">
    <location>
        <begin position="57"/>
        <end position="66"/>
    </location>
</feature>
<evidence type="ECO:0000313" key="3">
    <source>
        <dbReference type="EMBL" id="KAJ2852618.1"/>
    </source>
</evidence>
<feature type="compositionally biased region" description="Polar residues" evidence="1">
    <location>
        <begin position="190"/>
        <end position="213"/>
    </location>
</feature>
<dbReference type="Gene3D" id="1.10.220.20">
    <property type="match status" value="1"/>
</dbReference>
<feature type="compositionally biased region" description="Low complexity" evidence="1">
    <location>
        <begin position="629"/>
        <end position="638"/>
    </location>
</feature>
<dbReference type="OrthoDB" id="430364at2759"/>
<feature type="compositionally biased region" description="Basic residues" evidence="1">
    <location>
        <begin position="1014"/>
        <end position="1025"/>
    </location>
</feature>
<gene>
    <name evidence="3" type="ORF">IWW36_000247</name>
</gene>
<evidence type="ECO:0000313" key="4">
    <source>
        <dbReference type="Proteomes" id="UP001139887"/>
    </source>
</evidence>
<feature type="compositionally biased region" description="Polar residues" evidence="1">
    <location>
        <begin position="1625"/>
        <end position="1637"/>
    </location>
</feature>
<sequence>MGDGSSDSRSTSSNLGAPASPLRIFTRVNNSDSIPEDCSPGPREAAHALLGNAFSRSADDESDHGSRPSSSHTAAVGKSSRAVAAPPRAGRHGGGHYHPLPSHWRGQDSSPSSVGSPVTPDSGGSEDPGAPRILPLVSSAGSQVACTPEPFRPYHNSHSYNTVKSRGGRDQSPASTFYAQVGSMGDAFGSVSSLEWTNDRPGSTHSYRSTDQPGNLHASDAQAESPADSPGYSSRFVPALGALAARSGAAQRSALGVHAGPSRHHPSASTSSSHYSYGMNSPPVRGMSAFGSFKDPSSPVPDATAVPVSTADGETPVAGQSEDIVRRYFGLQRQFVGSEAPARQPLQQQQKQPQSQQSPQSALSPLGKSSSESSGGDEASGNIVYRRAVSSGDLPTLEELHGAMQGNVGNAEFLTHDLVESPLEALVRRLTIELFQLYVSEDRKKSNGPLHQQQQQQQQQLNPNDEDDIAQSLSRVLDPLSTDEGYVQQFRLGPSLRSGSTTPAVTMDGYFMPQAASGAAETGSNDVRPRPRHRLLERTWMEEALIKARRVSTIDENAEETILQGLEAAISPAGSELSLLSMANSVVDSFKDFSHQDSGANVAQFSSPAPGPPRVAKRGQALQLGIAGEARGAGQRQASGDRIRPRPKLGLTNLSEEGSEASADDGAGHTMSPRSHYRARDPAAPHRKLPAERRHKNIAAASISPARASLLRAVGRRQSIRLQPGKGQIVVAETMSDSRSPAMAGDRSSIVAPVTLDPDIVARAKRTNSLPGIMSLPETKEVSYRDIQRKAARKAEFKKAAKSRGRYARRAERMVRGGTQPSGARGGDGPNQGGRRRHGHHRRMGSRADMEQQLVRVELPPPVPLRVRREQVRIVPEPLIIVRPPVAQVLADDVNTTEQKIQRVHNQLLGAQAVLSRHNSVMRQAASKGSANKLNGSKGNAAATSADAAVMAVQLPGKNTVRNLALDAMMLEGAFDEDDDVQQQKKNYKQKHHEHRENPSRAAGNSNSPPAWRSARRRSTLRRKERAQQEQQRSVDKIVTSSTPAPPTAVTSRQPMPIVRRLLLHGPVYKIYSSLRARSDAYLFLFTDILVVAVRVGGDSNTSSAPMTGPSTDASMIPTSCRFRVQLVIPLVNRITTLRAQREGASKRAGEDDDAEERRITSQEDRIRRACHMFEKNTSEAVVYLINHEIIGPNADMVAGFLHRCTALSRRQTGSFLGAGIMGENLHENPTSDEVEQEKIFHQQTWISYLDRCNIVGVPIDEALRSILLYFRLPQNRRSTGILLEIAALQWFTKNKEFGTVSGVYIPESQDVAVKLVFTIMMLNSEVHNPMIRSEAQSDAVYHAFLQKFRASVVDDPALAGKRKGNVLRKRDQPRVVTVMEVPTDVLKAIYERVLANRLVTCSDTYAVAPEFEIDWIRDPVDVNAPVLTDEEIENEIEDIYCDPGFRDGILFNATSDRLPAKFNIEPEAWVRVTVRIPEADPKFALVVRVLGSTVDTSSSGTNSSSDPVCILPSPRLTFQASNTASFVIRPQQVGHFTLHFVPEGTRARYYHPIPPRSILVEGGFMRQAVQVSWKRGDGHHGRHMFGLDSSAAKNVWVQHLNSVLKTTMDVKEVLRGAEKAAQTLIPQSASDSSKGASNGKADATGTAARGTNDHSVSSAQLMSTLGI</sequence>
<dbReference type="SMART" id="SM00222">
    <property type="entry name" value="Sec7"/>
    <property type="match status" value="1"/>
</dbReference>
<feature type="domain" description="SEC7" evidence="2">
    <location>
        <begin position="1156"/>
        <end position="1397"/>
    </location>
</feature>
<feature type="region of interest" description="Disordered" evidence="1">
    <location>
        <begin position="796"/>
        <end position="853"/>
    </location>
</feature>
<dbReference type="SUPFAM" id="SSF48425">
    <property type="entry name" value="Sec7 domain"/>
    <property type="match status" value="1"/>
</dbReference>
<feature type="region of interest" description="Disordered" evidence="1">
    <location>
        <begin position="247"/>
        <end position="322"/>
    </location>
</feature>
<dbReference type="InterPro" id="IPR035999">
    <property type="entry name" value="Sec7_dom_sf"/>
</dbReference>
<feature type="compositionally biased region" description="Basic and acidic residues" evidence="1">
    <location>
        <begin position="678"/>
        <end position="692"/>
    </location>
</feature>
<feature type="compositionally biased region" description="Low complexity" evidence="1">
    <location>
        <begin position="108"/>
        <end position="125"/>
    </location>
</feature>
<feature type="region of interest" description="Disordered" evidence="1">
    <location>
        <begin position="189"/>
        <end position="235"/>
    </location>
</feature>
<dbReference type="GO" id="GO:0032012">
    <property type="term" value="P:regulation of ARF protein signal transduction"/>
    <property type="evidence" value="ECO:0007669"/>
    <property type="project" value="InterPro"/>
</dbReference>
<feature type="compositionally biased region" description="Low complexity" evidence="1">
    <location>
        <begin position="267"/>
        <end position="276"/>
    </location>
</feature>
<dbReference type="EMBL" id="JANBUW010000002">
    <property type="protein sequence ID" value="KAJ2852618.1"/>
    <property type="molecule type" value="Genomic_DNA"/>
</dbReference>
<reference evidence="3" key="1">
    <citation type="submission" date="2022-07" db="EMBL/GenBank/DDBJ databases">
        <title>Phylogenomic reconstructions and comparative analyses of Kickxellomycotina fungi.</title>
        <authorList>
            <person name="Reynolds N.K."/>
            <person name="Stajich J.E."/>
            <person name="Barry K."/>
            <person name="Grigoriev I.V."/>
            <person name="Crous P."/>
            <person name="Smith M.E."/>
        </authorList>
    </citation>
    <scope>NUCLEOTIDE SEQUENCE</scope>
    <source>
        <strain evidence="3">NRRL 1566</strain>
    </source>
</reference>
<evidence type="ECO:0000259" key="2">
    <source>
        <dbReference type="PROSITE" id="PS50190"/>
    </source>
</evidence>
<dbReference type="Pfam" id="PF01369">
    <property type="entry name" value="Sec7"/>
    <property type="match status" value="1"/>
</dbReference>
<proteinExistence type="predicted"/>
<feature type="region of interest" description="Disordered" evidence="1">
    <location>
        <begin position="977"/>
        <end position="1052"/>
    </location>
</feature>
<protein>
    <recommendedName>
        <fullName evidence="2">SEC7 domain-containing protein</fullName>
    </recommendedName>
</protein>
<feature type="region of interest" description="Disordered" evidence="1">
    <location>
        <begin position="445"/>
        <end position="465"/>
    </location>
</feature>